<proteinExistence type="predicted"/>
<feature type="transmembrane region" description="Helical" evidence="1">
    <location>
        <begin position="6"/>
        <end position="23"/>
    </location>
</feature>
<protein>
    <submittedName>
        <fullName evidence="2">Uncharacterized protein</fullName>
    </submittedName>
</protein>
<reference evidence="2 3" key="1">
    <citation type="journal article" date="2016" name="Front. Microbiol.">
        <title>Comprehensive Phylogenetic Analysis of Bovine Non-aureus Staphylococci Species Based on Whole-Genome Sequencing.</title>
        <authorList>
            <person name="Naushad S."/>
            <person name="Barkema H.W."/>
            <person name="Luby C."/>
            <person name="Condas L.A."/>
            <person name="Nobrega D.B."/>
            <person name="Carson D.A."/>
            <person name="De Buck J."/>
        </authorList>
    </citation>
    <scope>NUCLEOTIDE SEQUENCE [LARGE SCALE GENOMIC DNA]</scope>
    <source>
        <strain evidence="2 3">SNUC 505</strain>
    </source>
</reference>
<feature type="transmembrane region" description="Helical" evidence="1">
    <location>
        <begin position="30"/>
        <end position="51"/>
    </location>
</feature>
<organism evidence="2 3">
    <name type="scientific">Staphylococcus chromogenes</name>
    <name type="common">Staphylococcus hyicus subsp. chromogenes</name>
    <dbReference type="NCBI Taxonomy" id="46126"/>
    <lineage>
        <taxon>Bacteria</taxon>
        <taxon>Bacillati</taxon>
        <taxon>Bacillota</taxon>
        <taxon>Bacilli</taxon>
        <taxon>Bacillales</taxon>
        <taxon>Staphylococcaceae</taxon>
        <taxon>Staphylococcus</taxon>
    </lineage>
</organism>
<accession>A0AAE5W919</accession>
<dbReference type="RefSeq" id="WP_107360515.1">
    <property type="nucleotide sequence ID" value="NZ_JAHSUP010000003.1"/>
</dbReference>
<dbReference type="Proteomes" id="UP000242704">
    <property type="component" value="Unassembled WGS sequence"/>
</dbReference>
<evidence type="ECO:0000256" key="1">
    <source>
        <dbReference type="SAM" id="Phobius"/>
    </source>
</evidence>
<keyword evidence="1" id="KW-0812">Transmembrane</keyword>
<dbReference type="AlphaFoldDB" id="A0AAE5W919"/>
<keyword evidence="1" id="KW-1133">Transmembrane helix</keyword>
<comment type="caution">
    <text evidence="2">The sequence shown here is derived from an EMBL/GenBank/DDBJ whole genome shotgun (WGS) entry which is preliminary data.</text>
</comment>
<sequence length="84" mass="9807">MRNIALIILTFIQLIVLIISILYRINIDYLSLRIILVALISVLSLYMILLYQSKRQLYIAIGSLMLALIHVIWLIMTVYHVVYS</sequence>
<evidence type="ECO:0000313" key="2">
    <source>
        <dbReference type="EMBL" id="PTG15778.1"/>
    </source>
</evidence>
<keyword evidence="1" id="KW-0472">Membrane</keyword>
<name>A0AAE5W919_STACR</name>
<feature type="transmembrane region" description="Helical" evidence="1">
    <location>
        <begin position="57"/>
        <end position="82"/>
    </location>
</feature>
<gene>
    <name evidence="2" type="ORF">BU653_03525</name>
</gene>
<dbReference type="EMBL" id="PZBZ01000014">
    <property type="protein sequence ID" value="PTG15778.1"/>
    <property type="molecule type" value="Genomic_DNA"/>
</dbReference>
<evidence type="ECO:0000313" key="3">
    <source>
        <dbReference type="Proteomes" id="UP000242704"/>
    </source>
</evidence>